<gene>
    <name evidence="1" type="ORF">F2Q69_00004967</name>
</gene>
<evidence type="ECO:0000313" key="2">
    <source>
        <dbReference type="Proteomes" id="UP000712600"/>
    </source>
</evidence>
<dbReference type="AlphaFoldDB" id="A0A8S9NZE1"/>
<name>A0A8S9NZE1_BRACR</name>
<reference evidence="1" key="1">
    <citation type="submission" date="2019-12" db="EMBL/GenBank/DDBJ databases">
        <title>Genome sequencing and annotation of Brassica cretica.</title>
        <authorList>
            <person name="Studholme D.J."/>
            <person name="Sarris P."/>
        </authorList>
    </citation>
    <scope>NUCLEOTIDE SEQUENCE</scope>
    <source>
        <strain evidence="1">PFS-109/04</strain>
        <tissue evidence="1">Leaf</tissue>
    </source>
</reference>
<comment type="caution">
    <text evidence="1">The sequence shown here is derived from an EMBL/GenBank/DDBJ whole genome shotgun (WGS) entry which is preliminary data.</text>
</comment>
<accession>A0A8S9NZE1</accession>
<proteinExistence type="predicted"/>
<evidence type="ECO:0000313" key="1">
    <source>
        <dbReference type="EMBL" id="KAF3508819.1"/>
    </source>
</evidence>
<organism evidence="1 2">
    <name type="scientific">Brassica cretica</name>
    <name type="common">Mustard</name>
    <dbReference type="NCBI Taxonomy" id="69181"/>
    <lineage>
        <taxon>Eukaryota</taxon>
        <taxon>Viridiplantae</taxon>
        <taxon>Streptophyta</taxon>
        <taxon>Embryophyta</taxon>
        <taxon>Tracheophyta</taxon>
        <taxon>Spermatophyta</taxon>
        <taxon>Magnoliopsida</taxon>
        <taxon>eudicotyledons</taxon>
        <taxon>Gunneridae</taxon>
        <taxon>Pentapetalae</taxon>
        <taxon>rosids</taxon>
        <taxon>malvids</taxon>
        <taxon>Brassicales</taxon>
        <taxon>Brassicaceae</taxon>
        <taxon>Brassiceae</taxon>
        <taxon>Brassica</taxon>
    </lineage>
</organism>
<sequence>MSLPLLDQDQSQVLCGWFNIDLINEREEETSQAGVTVSTPPTTVLHHHELLVIVDGAVLSEYESQ</sequence>
<dbReference type="EMBL" id="QGKX02001521">
    <property type="protein sequence ID" value="KAF3508819.1"/>
    <property type="molecule type" value="Genomic_DNA"/>
</dbReference>
<protein>
    <submittedName>
        <fullName evidence="1">Uncharacterized protein</fullName>
    </submittedName>
</protein>
<dbReference type="Proteomes" id="UP000712600">
    <property type="component" value="Unassembled WGS sequence"/>
</dbReference>